<organism evidence="1 2">
    <name type="scientific">Daphnia magna</name>
    <dbReference type="NCBI Taxonomy" id="35525"/>
    <lineage>
        <taxon>Eukaryota</taxon>
        <taxon>Metazoa</taxon>
        <taxon>Ecdysozoa</taxon>
        <taxon>Arthropoda</taxon>
        <taxon>Crustacea</taxon>
        <taxon>Branchiopoda</taxon>
        <taxon>Diplostraca</taxon>
        <taxon>Cladocera</taxon>
        <taxon>Anomopoda</taxon>
        <taxon>Daphniidae</taxon>
        <taxon>Daphnia</taxon>
    </lineage>
</organism>
<sequence length="83" mass="9280">MNDEKNCKTKNIKIGFRCVRVVAPPNDGKCDPCGNIPTISVSDFPQHSNTVVHTLDQFYRIAYWIGDLAHTQTKQSSGSIRSK</sequence>
<comment type="caution">
    <text evidence="1">The sequence shown here is derived from an EMBL/GenBank/DDBJ whole genome shotgun (WGS) entry which is preliminary data.</text>
</comment>
<reference evidence="1 2" key="1">
    <citation type="journal article" date="2023" name="Nucleic Acids Res.">
        <title>The hologenome of Daphnia magna reveals possible DNA methylation and microbiome-mediated evolution of the host genome.</title>
        <authorList>
            <person name="Chaturvedi A."/>
            <person name="Li X."/>
            <person name="Dhandapani V."/>
            <person name="Marshall H."/>
            <person name="Kissane S."/>
            <person name="Cuenca-Cambronero M."/>
            <person name="Asole G."/>
            <person name="Calvet F."/>
            <person name="Ruiz-Romero M."/>
            <person name="Marangio P."/>
            <person name="Guigo R."/>
            <person name="Rago D."/>
            <person name="Mirbahai L."/>
            <person name="Eastwood N."/>
            <person name="Colbourne J.K."/>
            <person name="Zhou J."/>
            <person name="Mallon E."/>
            <person name="Orsini L."/>
        </authorList>
    </citation>
    <scope>NUCLEOTIDE SEQUENCE [LARGE SCALE GENOMIC DNA]</scope>
    <source>
        <strain evidence="1">LRV0_1</strain>
    </source>
</reference>
<accession>A0ABQ9YVY7</accession>
<evidence type="ECO:0000313" key="1">
    <source>
        <dbReference type="EMBL" id="KAK4004623.1"/>
    </source>
</evidence>
<protein>
    <submittedName>
        <fullName evidence="1">Uncharacterized protein</fullName>
    </submittedName>
</protein>
<dbReference type="Proteomes" id="UP001234178">
    <property type="component" value="Unassembled WGS sequence"/>
</dbReference>
<keyword evidence="2" id="KW-1185">Reference proteome</keyword>
<name>A0ABQ9YVY7_9CRUS</name>
<gene>
    <name evidence="1" type="ORF">OUZ56_006352</name>
</gene>
<dbReference type="EMBL" id="JAOYFB010000001">
    <property type="protein sequence ID" value="KAK4004623.1"/>
    <property type="molecule type" value="Genomic_DNA"/>
</dbReference>
<evidence type="ECO:0000313" key="2">
    <source>
        <dbReference type="Proteomes" id="UP001234178"/>
    </source>
</evidence>
<proteinExistence type="predicted"/>